<dbReference type="HOGENOM" id="CLU_010721_12_1_1"/>
<dbReference type="InterPro" id="IPR036047">
    <property type="entry name" value="F-box-like_dom_sf"/>
</dbReference>
<dbReference type="Pfam" id="PF00646">
    <property type="entry name" value="F-box"/>
    <property type="match status" value="1"/>
</dbReference>
<feature type="domain" description="F-box" evidence="1">
    <location>
        <begin position="18"/>
        <end position="68"/>
    </location>
</feature>
<reference evidence="2" key="3">
    <citation type="submission" date="2015-04" db="UniProtKB">
        <authorList>
            <consortium name="EnsemblPlants"/>
        </authorList>
    </citation>
    <scope>IDENTIFICATION</scope>
</reference>
<dbReference type="STRING" id="77586.A0A0D9X8N6"/>
<dbReference type="PROSITE" id="PS50181">
    <property type="entry name" value="FBOX"/>
    <property type="match status" value="1"/>
</dbReference>
<dbReference type="InterPro" id="IPR050232">
    <property type="entry name" value="FBL13/AtMIF1-like"/>
</dbReference>
<dbReference type="InterPro" id="IPR032675">
    <property type="entry name" value="LRR_dom_sf"/>
</dbReference>
<organism evidence="2 3">
    <name type="scientific">Leersia perrieri</name>
    <dbReference type="NCBI Taxonomy" id="77586"/>
    <lineage>
        <taxon>Eukaryota</taxon>
        <taxon>Viridiplantae</taxon>
        <taxon>Streptophyta</taxon>
        <taxon>Embryophyta</taxon>
        <taxon>Tracheophyta</taxon>
        <taxon>Spermatophyta</taxon>
        <taxon>Magnoliopsida</taxon>
        <taxon>Liliopsida</taxon>
        <taxon>Poales</taxon>
        <taxon>Poaceae</taxon>
        <taxon>BOP clade</taxon>
        <taxon>Oryzoideae</taxon>
        <taxon>Oryzeae</taxon>
        <taxon>Oryzinae</taxon>
        <taxon>Leersia</taxon>
    </lineage>
</organism>
<dbReference type="Proteomes" id="UP000032180">
    <property type="component" value="Chromosome 8"/>
</dbReference>
<evidence type="ECO:0000259" key="1">
    <source>
        <dbReference type="PROSITE" id="PS50181"/>
    </source>
</evidence>
<proteinExistence type="predicted"/>
<protein>
    <recommendedName>
        <fullName evidence="1">F-box domain-containing protein</fullName>
    </recommendedName>
</protein>
<dbReference type="PANTHER" id="PTHR31900">
    <property type="entry name" value="F-BOX/RNI SUPERFAMILY PROTEIN-RELATED"/>
    <property type="match status" value="1"/>
</dbReference>
<dbReference type="EnsemblPlants" id="LPERR08G14340.1">
    <property type="protein sequence ID" value="LPERR08G14340.1"/>
    <property type="gene ID" value="LPERR08G14340"/>
</dbReference>
<dbReference type="Pfam" id="PF24758">
    <property type="entry name" value="LRR_At5g56370"/>
    <property type="match status" value="1"/>
</dbReference>
<sequence length="396" mass="44447">MPPGEPTAKRRRLPAGEPDDLAALPPEIVDNIISRLNIREVVRTSVLSHAWRRRWESVRGLNLSFRSSDPAAAISSVLKRSTAPVSIFHLYIPGRRFHRAVRWLRILPTKRVQSLDLDFESSLDFPDKPNLDPIIFSCLDLTSLCLEGCVFPPPPPPSFVGFLKLTKLELSEIELPLHGEKHLEAIIAASPLLLELSLACAQLPRLWFVRGPNIRSLNISTDDDYVRIGELPQLEDVTISASSVKTEGVFNGNPPERFPFTFQNLRSLNLLACLDQIPSTSFVFAILRCAPNLEKLGIEVDCDTDEVDDAIVEGFANAETNDDIFPRLRYVRLHGSIGCSSNEMCFIKFVLSKARSLELFCVLVHSQNASSYKEALIEMATYKRASPRARLRFICR</sequence>
<dbReference type="eggNOG" id="ENOG502RRRA">
    <property type="taxonomic scope" value="Eukaryota"/>
</dbReference>
<dbReference type="InterPro" id="IPR001810">
    <property type="entry name" value="F-box_dom"/>
</dbReference>
<dbReference type="Gene3D" id="3.80.10.10">
    <property type="entry name" value="Ribonuclease Inhibitor"/>
    <property type="match status" value="1"/>
</dbReference>
<reference evidence="3" key="2">
    <citation type="submission" date="2013-12" db="EMBL/GenBank/DDBJ databases">
        <authorList>
            <person name="Yu Y."/>
            <person name="Lee S."/>
            <person name="de Baynast K."/>
            <person name="Wissotski M."/>
            <person name="Liu L."/>
            <person name="Talag J."/>
            <person name="Goicoechea J."/>
            <person name="Angelova A."/>
            <person name="Jetty R."/>
            <person name="Kudrna D."/>
            <person name="Golser W."/>
            <person name="Rivera L."/>
            <person name="Zhang J."/>
            <person name="Wing R."/>
        </authorList>
    </citation>
    <scope>NUCLEOTIDE SEQUENCE</scope>
</reference>
<evidence type="ECO:0000313" key="2">
    <source>
        <dbReference type="EnsemblPlants" id="LPERR08G14340.1"/>
    </source>
</evidence>
<dbReference type="Gramene" id="LPERR08G14340.1">
    <property type="protein sequence ID" value="LPERR08G14340.1"/>
    <property type="gene ID" value="LPERR08G14340"/>
</dbReference>
<dbReference type="AlphaFoldDB" id="A0A0D9X8N6"/>
<dbReference type="PANTHER" id="PTHR31900:SF27">
    <property type="entry name" value="FBD DOMAIN-CONTAINING PROTEIN"/>
    <property type="match status" value="1"/>
</dbReference>
<keyword evidence="3" id="KW-1185">Reference proteome</keyword>
<dbReference type="SUPFAM" id="SSF52047">
    <property type="entry name" value="RNI-like"/>
    <property type="match status" value="1"/>
</dbReference>
<dbReference type="SUPFAM" id="SSF81383">
    <property type="entry name" value="F-box domain"/>
    <property type="match status" value="1"/>
</dbReference>
<evidence type="ECO:0000313" key="3">
    <source>
        <dbReference type="Proteomes" id="UP000032180"/>
    </source>
</evidence>
<dbReference type="InterPro" id="IPR055411">
    <property type="entry name" value="LRR_FXL15/At3g58940/PEG3-like"/>
</dbReference>
<reference evidence="2 3" key="1">
    <citation type="submission" date="2012-08" db="EMBL/GenBank/DDBJ databases">
        <title>Oryza genome evolution.</title>
        <authorList>
            <person name="Wing R.A."/>
        </authorList>
    </citation>
    <scope>NUCLEOTIDE SEQUENCE</scope>
</reference>
<name>A0A0D9X8N6_9ORYZ</name>
<accession>A0A0D9X8N6</accession>